<feature type="signal peptide" evidence="10">
    <location>
        <begin position="1"/>
        <end position="21"/>
    </location>
</feature>
<keyword evidence="12" id="KW-1185">Reference proteome</keyword>
<evidence type="ECO:0000313" key="11">
    <source>
        <dbReference type="EMBL" id="KAK7100186.1"/>
    </source>
</evidence>
<dbReference type="SUPFAM" id="SSF52540">
    <property type="entry name" value="P-loop containing nucleoside triphosphate hydrolases"/>
    <property type="match status" value="1"/>
</dbReference>
<accession>A0AAN9G9F0</accession>
<evidence type="ECO:0000256" key="2">
    <source>
        <dbReference type="ARBA" id="ARBA00006339"/>
    </source>
</evidence>
<dbReference type="PANTHER" id="PTHR12137:SF54">
    <property type="entry name" value="CARBOHYDRATE SULFOTRANSFERASE"/>
    <property type="match status" value="1"/>
</dbReference>
<evidence type="ECO:0000256" key="9">
    <source>
        <dbReference type="RuleBase" id="RU364020"/>
    </source>
</evidence>
<dbReference type="PANTHER" id="PTHR12137">
    <property type="entry name" value="CARBOHYDRATE SULFOTRANSFERASE"/>
    <property type="match status" value="1"/>
</dbReference>
<keyword evidence="9" id="KW-0119">Carbohydrate metabolism</keyword>
<reference evidence="11 12" key="1">
    <citation type="submission" date="2024-02" db="EMBL/GenBank/DDBJ databases">
        <title>Chromosome-scale genome assembly of the rough periwinkle Littorina saxatilis.</title>
        <authorList>
            <person name="De Jode A."/>
            <person name="Faria R."/>
            <person name="Formenti G."/>
            <person name="Sims Y."/>
            <person name="Smith T.P."/>
            <person name="Tracey A."/>
            <person name="Wood J.M.D."/>
            <person name="Zagrodzka Z.B."/>
            <person name="Johannesson K."/>
            <person name="Butlin R.K."/>
            <person name="Leder E.H."/>
        </authorList>
    </citation>
    <scope>NUCLEOTIDE SEQUENCE [LARGE SCALE GENOMIC DNA]</scope>
    <source>
        <strain evidence="11">Snail1</strain>
        <tissue evidence="11">Muscle</tissue>
    </source>
</reference>
<dbReference type="EC" id="2.8.2.-" evidence="9"/>
<keyword evidence="7" id="KW-0472">Membrane</keyword>
<dbReference type="AlphaFoldDB" id="A0AAN9G9F0"/>
<evidence type="ECO:0000256" key="4">
    <source>
        <dbReference type="ARBA" id="ARBA00022692"/>
    </source>
</evidence>
<evidence type="ECO:0000256" key="5">
    <source>
        <dbReference type="ARBA" id="ARBA00022989"/>
    </source>
</evidence>
<comment type="subcellular location">
    <subcellularLocation>
        <location evidence="1 9">Golgi apparatus membrane</location>
        <topology evidence="1 9">Single-pass type II membrane protein</topology>
    </subcellularLocation>
</comment>
<dbReference type="Pfam" id="PF03567">
    <property type="entry name" value="Sulfotransfer_2"/>
    <property type="match status" value="1"/>
</dbReference>
<proteinExistence type="inferred from homology"/>
<gene>
    <name evidence="11" type="ORF">V1264_023176</name>
</gene>
<evidence type="ECO:0000256" key="1">
    <source>
        <dbReference type="ARBA" id="ARBA00004323"/>
    </source>
</evidence>
<protein>
    <recommendedName>
        <fullName evidence="9">Carbohydrate sulfotransferase</fullName>
        <ecNumber evidence="9">2.8.2.-</ecNumber>
    </recommendedName>
</protein>
<evidence type="ECO:0000256" key="3">
    <source>
        <dbReference type="ARBA" id="ARBA00022679"/>
    </source>
</evidence>
<dbReference type="Proteomes" id="UP001374579">
    <property type="component" value="Unassembled WGS sequence"/>
</dbReference>
<comment type="similarity">
    <text evidence="2 9">Belongs to the sulfotransferase 2 family.</text>
</comment>
<comment type="caution">
    <text evidence="11">The sequence shown here is derived from an EMBL/GenBank/DDBJ whole genome shotgun (WGS) entry which is preliminary data.</text>
</comment>
<dbReference type="EMBL" id="JBAMIC010000011">
    <property type="protein sequence ID" value="KAK7100186.1"/>
    <property type="molecule type" value="Genomic_DNA"/>
</dbReference>
<dbReference type="GO" id="GO:0008146">
    <property type="term" value="F:sulfotransferase activity"/>
    <property type="evidence" value="ECO:0007669"/>
    <property type="project" value="InterPro"/>
</dbReference>
<keyword evidence="5" id="KW-1133">Transmembrane helix</keyword>
<evidence type="ECO:0000256" key="7">
    <source>
        <dbReference type="ARBA" id="ARBA00023136"/>
    </source>
</evidence>
<dbReference type="InterPro" id="IPR018011">
    <property type="entry name" value="Carb_sulfotrans_8-10"/>
</dbReference>
<keyword evidence="4" id="KW-0812">Transmembrane</keyword>
<keyword evidence="3 9" id="KW-0808">Transferase</keyword>
<dbReference type="InterPro" id="IPR005331">
    <property type="entry name" value="Sulfotransferase"/>
</dbReference>
<dbReference type="GO" id="GO:0016051">
    <property type="term" value="P:carbohydrate biosynthetic process"/>
    <property type="evidence" value="ECO:0007669"/>
    <property type="project" value="InterPro"/>
</dbReference>
<sequence>MRRKALVIVAILGCVTLLTIALSELSGHQMGTFSVKRLKDNVKRRSTQVVLSSKQVLFTAEVAARFERRRQRMKEACRRLKLTSYRGMRHASERFIFPTRSSPVVLYCPVPKTGTTFLKKTFATANNASQVIWVDRFHVRPVDNYDKAVMFFFTREPYSRILSAYIDKLWSPNLQFWRVLGKPLVHGVRHNASLRSLECGHDVTFPEFIRYFIDGMTRGSRINTHVVPTHKFCETCDYDYDYIGKLETFREDAAYILSAINVTTSESYSNNDDVISHHIIQAFYTNHIDKTHCAKKHHILLRAWRALQIRGIISMSIPFPFSESQALSVFRTTFTLVIQKAVDKTNLIFRNLDQKQIHSVSLSKSRASRSSQSPPLLQSRDRQKKMALASAYSLVPKAHKLKMMKLMREEFELFGYEAKPDDVFASKKDRNQKIFDLSDI</sequence>
<keyword evidence="9" id="KW-0735">Signal-anchor</keyword>
<organism evidence="11 12">
    <name type="scientific">Littorina saxatilis</name>
    <dbReference type="NCBI Taxonomy" id="31220"/>
    <lineage>
        <taxon>Eukaryota</taxon>
        <taxon>Metazoa</taxon>
        <taxon>Spiralia</taxon>
        <taxon>Lophotrochozoa</taxon>
        <taxon>Mollusca</taxon>
        <taxon>Gastropoda</taxon>
        <taxon>Caenogastropoda</taxon>
        <taxon>Littorinimorpha</taxon>
        <taxon>Littorinoidea</taxon>
        <taxon>Littorinidae</taxon>
        <taxon>Littorina</taxon>
    </lineage>
</organism>
<evidence type="ECO:0000313" key="12">
    <source>
        <dbReference type="Proteomes" id="UP001374579"/>
    </source>
</evidence>
<keyword evidence="10" id="KW-0732">Signal</keyword>
<evidence type="ECO:0000256" key="6">
    <source>
        <dbReference type="ARBA" id="ARBA00023034"/>
    </source>
</evidence>
<evidence type="ECO:0000256" key="10">
    <source>
        <dbReference type="SAM" id="SignalP"/>
    </source>
</evidence>
<dbReference type="InterPro" id="IPR027417">
    <property type="entry name" value="P-loop_NTPase"/>
</dbReference>
<name>A0AAN9G9F0_9CAEN</name>
<keyword evidence="8 9" id="KW-0325">Glycoprotein</keyword>
<feature type="chain" id="PRO_5042898698" description="Carbohydrate sulfotransferase" evidence="10">
    <location>
        <begin position="22"/>
        <end position="440"/>
    </location>
</feature>
<dbReference type="GO" id="GO:0000139">
    <property type="term" value="C:Golgi membrane"/>
    <property type="evidence" value="ECO:0007669"/>
    <property type="project" value="UniProtKB-SubCell"/>
</dbReference>
<evidence type="ECO:0000256" key="8">
    <source>
        <dbReference type="ARBA" id="ARBA00023180"/>
    </source>
</evidence>
<keyword evidence="6 9" id="KW-0333">Golgi apparatus</keyword>